<dbReference type="OrthoDB" id="25620at2759"/>
<name>A0A9N9JTH2_9GLOM</name>
<accession>A0A9N9JTH2</accession>
<feature type="non-terminal residue" evidence="1">
    <location>
        <position position="299"/>
    </location>
</feature>
<organism evidence="1 2">
    <name type="scientific">Racocetra fulgida</name>
    <dbReference type="NCBI Taxonomy" id="60492"/>
    <lineage>
        <taxon>Eukaryota</taxon>
        <taxon>Fungi</taxon>
        <taxon>Fungi incertae sedis</taxon>
        <taxon>Mucoromycota</taxon>
        <taxon>Glomeromycotina</taxon>
        <taxon>Glomeromycetes</taxon>
        <taxon>Diversisporales</taxon>
        <taxon>Gigasporaceae</taxon>
        <taxon>Racocetra</taxon>
    </lineage>
</organism>
<gene>
    <name evidence="1" type="ORF">RFULGI_LOCUS16967</name>
</gene>
<reference evidence="1" key="1">
    <citation type="submission" date="2021-06" db="EMBL/GenBank/DDBJ databases">
        <authorList>
            <person name="Kallberg Y."/>
            <person name="Tangrot J."/>
            <person name="Rosling A."/>
        </authorList>
    </citation>
    <scope>NUCLEOTIDE SEQUENCE</scope>
    <source>
        <strain evidence="1">IN212</strain>
    </source>
</reference>
<feature type="non-terminal residue" evidence="1">
    <location>
        <position position="1"/>
    </location>
</feature>
<evidence type="ECO:0000313" key="2">
    <source>
        <dbReference type="Proteomes" id="UP000789396"/>
    </source>
</evidence>
<evidence type="ECO:0000313" key="1">
    <source>
        <dbReference type="EMBL" id="CAG8793313.1"/>
    </source>
</evidence>
<proteinExistence type="predicted"/>
<protein>
    <submittedName>
        <fullName evidence="1">3104_t:CDS:1</fullName>
    </submittedName>
</protein>
<dbReference type="AlphaFoldDB" id="A0A9N9JTH2"/>
<keyword evidence="2" id="KW-1185">Reference proteome</keyword>
<comment type="caution">
    <text evidence="1">The sequence shown here is derived from an EMBL/GenBank/DDBJ whole genome shotgun (WGS) entry which is preliminary data.</text>
</comment>
<dbReference type="EMBL" id="CAJVPZ010063477">
    <property type="protein sequence ID" value="CAG8793313.1"/>
    <property type="molecule type" value="Genomic_DNA"/>
</dbReference>
<dbReference type="Proteomes" id="UP000789396">
    <property type="component" value="Unassembled WGS sequence"/>
</dbReference>
<sequence length="299" mass="35444">KTIDDLLTSADFIQIILYKLNIEQFLQFMKAATELQNNLNIKANALQLQNLFSDMTTYIDQNLEILLQNDAVGVLQIVFNYDICESFCEYCIYLICLNPNALFDNPRLTQLDRSILFFILQCDDMGKLNEKKIFDCLIKWGTAQHEATILKSMMTWTSREFVIFEKSINDFIPLIRWFAISIEDFNQIRYFLENILPNDLYDKLVDHNLDRKSSPNELNKRYLPCTFLLKPWHFKIFENWIEEGDKNKSFFPKLFKSNTTNEKKEHSESMTLNMKPSHFSNNNLYDFVLLYRGTDNNFD</sequence>